<keyword evidence="12" id="KW-0233">DNA recombination</keyword>
<comment type="cofactor">
    <cofactor evidence="1">
        <name>Mg(2+)</name>
        <dbReference type="ChEBI" id="CHEBI:18420"/>
    </cofactor>
</comment>
<comment type="caution">
    <text evidence="20">The sequence shown here is derived from an EMBL/GenBank/DDBJ whole genome shotgun (WGS) entry which is preliminary data.</text>
</comment>
<dbReference type="GO" id="GO:0006260">
    <property type="term" value="P:DNA replication"/>
    <property type="evidence" value="ECO:0007669"/>
    <property type="project" value="InterPro"/>
</dbReference>
<dbReference type="SMART" id="SM00490">
    <property type="entry name" value="HELICc"/>
    <property type="match status" value="1"/>
</dbReference>
<dbReference type="EC" id="5.6.2.4" evidence="16"/>
<evidence type="ECO:0000259" key="17">
    <source>
        <dbReference type="PROSITE" id="PS50967"/>
    </source>
</evidence>
<dbReference type="GO" id="GO:0005737">
    <property type="term" value="C:cytoplasm"/>
    <property type="evidence" value="ECO:0007669"/>
    <property type="project" value="TreeGrafter"/>
</dbReference>
<dbReference type="InterPro" id="IPR001650">
    <property type="entry name" value="Helicase_C-like"/>
</dbReference>
<dbReference type="GO" id="GO:0030894">
    <property type="term" value="C:replisome"/>
    <property type="evidence" value="ECO:0007669"/>
    <property type="project" value="TreeGrafter"/>
</dbReference>
<keyword evidence="10" id="KW-0067">ATP-binding</keyword>
<evidence type="ECO:0000259" key="18">
    <source>
        <dbReference type="PROSITE" id="PS51192"/>
    </source>
</evidence>
<organism evidence="20 21">
    <name type="scientific">Candidatus Thiodiazotropha endoloripes</name>
    <dbReference type="NCBI Taxonomy" id="1818881"/>
    <lineage>
        <taxon>Bacteria</taxon>
        <taxon>Pseudomonadati</taxon>
        <taxon>Pseudomonadota</taxon>
        <taxon>Gammaproteobacteria</taxon>
        <taxon>Chromatiales</taxon>
        <taxon>Sedimenticolaceae</taxon>
        <taxon>Candidatus Thiodiazotropha</taxon>
    </lineage>
</organism>
<reference evidence="20 21" key="1">
    <citation type="submission" date="2016-03" db="EMBL/GenBank/DDBJ databases">
        <title>Chemosynthetic sulphur-oxidizing symbionts of marine invertebrate animals are capable of nitrogen fixation.</title>
        <authorList>
            <person name="Petersen J.M."/>
            <person name="Kemper A."/>
            <person name="Gruber-Vodicka H."/>
            <person name="Cardini U."/>
            <person name="Geest Mvander."/>
            <person name="Kleiner M."/>
            <person name="Bulgheresi S."/>
            <person name="Fussmann M."/>
            <person name="Herbold C."/>
            <person name="Seah B.K.B."/>
            <person name="Antony C.Paul."/>
            <person name="Liu D."/>
            <person name="Belitz A."/>
            <person name="Weber M."/>
        </authorList>
    </citation>
    <scope>NUCLEOTIDE SEQUENCE [LARGE SCALE GENOMIC DNA]</scope>
    <source>
        <strain evidence="20">G_D</strain>
    </source>
</reference>
<dbReference type="Proteomes" id="UP000094849">
    <property type="component" value="Unassembled WGS sequence"/>
</dbReference>
<dbReference type="NCBIfam" id="TIGR01389">
    <property type="entry name" value="recQ"/>
    <property type="match status" value="1"/>
</dbReference>
<dbReference type="Pfam" id="PF14493">
    <property type="entry name" value="HTH_40"/>
    <property type="match status" value="1"/>
</dbReference>
<evidence type="ECO:0000256" key="6">
    <source>
        <dbReference type="ARBA" id="ARBA00022763"/>
    </source>
</evidence>
<dbReference type="CDD" id="cd17920">
    <property type="entry name" value="DEXHc_RecQ"/>
    <property type="match status" value="1"/>
</dbReference>
<keyword evidence="5" id="KW-0547">Nucleotide-binding</keyword>
<evidence type="ECO:0000256" key="14">
    <source>
        <dbReference type="ARBA" id="ARBA00023235"/>
    </source>
</evidence>
<sequence>MTDPSHTTPELSRARAVLQNSFGYHQFRAPQEQIIEQLLGGGDALVIMPTGGGKSLCFQIPSMIRSGVGIVVSPLIALMKDQVDSLNQLGISAAYLNSTLAPDQVQRIEAQLLAGELEMLYVAPERLLTPRTLELLQQIQLALFAIDEAHCVSQWGHDFRPEYIQLNQLTHHFPTVPRIALTATADKATRDEIVERLGLQNAEKFIVGFDRPNIRYQIMENDGNSRQRLLNFIENEHPGEAGIVYCLSRKRVDDIANWLQSKYINALPYHAGLDSQTRQQNQNRFLREDGIVIVATIAFGMGIDKPDVRFVAHLNLPKSIEAYYQETGRAGRDGQPADAWMVYGLQDVITLRQMQASSEADEAHKRIERHKLDAMLALCEITACRRQALLDYFSDPLDTPCGNCDTCLQPPQTWDATEAAQKALSCVHRTGQRFGVNYLIDVLLGKENDRIRRFTHHQVSTYGIGTEFKAGEWRGIYRQLIAHGLLAVDLQGHGGLHLTEKSRPVLRGETKLRLRKLRKASKTQARKAAAGESTNGIDLQIWEALRSLRLTLAEEQGVPAYMIFHDATLMEMMERRPQTLDQLAQVSGVGERKLASYGVQFLDCINSHTNQPEDQGDTVSLTVDLLKEGCSIENIAEQRQLTLATVYNHLATAIEHRGLPLTEVLPLSSEHLKSVRYAFETVGLDGRLKPVFEALEGNFDYGELRCIQAALNADTG</sequence>
<dbReference type="Pfam" id="PF00570">
    <property type="entry name" value="HRDC"/>
    <property type="match status" value="1"/>
</dbReference>
<evidence type="ECO:0000256" key="4">
    <source>
        <dbReference type="ARBA" id="ARBA00022723"/>
    </source>
</evidence>
<name>A0A1E2UKR5_9GAMM</name>
<dbReference type="EMBL" id="LVJZ01000003">
    <property type="protein sequence ID" value="ODB95330.1"/>
    <property type="molecule type" value="Genomic_DNA"/>
</dbReference>
<dbReference type="GO" id="GO:0043590">
    <property type="term" value="C:bacterial nucleoid"/>
    <property type="evidence" value="ECO:0007669"/>
    <property type="project" value="TreeGrafter"/>
</dbReference>
<dbReference type="GO" id="GO:0003677">
    <property type="term" value="F:DNA binding"/>
    <property type="evidence" value="ECO:0007669"/>
    <property type="project" value="UniProtKB-KW"/>
</dbReference>
<dbReference type="InterPro" id="IPR044876">
    <property type="entry name" value="HRDC_dom_sf"/>
</dbReference>
<dbReference type="InterPro" id="IPR006293">
    <property type="entry name" value="DNA_helicase_ATP-dep_RecQ_bac"/>
</dbReference>
<comment type="cofactor">
    <cofactor evidence="2">
        <name>Zn(2+)</name>
        <dbReference type="ChEBI" id="CHEBI:29105"/>
    </cofactor>
</comment>
<evidence type="ECO:0000256" key="9">
    <source>
        <dbReference type="ARBA" id="ARBA00022833"/>
    </source>
</evidence>
<dbReference type="InterPro" id="IPR018982">
    <property type="entry name" value="RQC_domain"/>
</dbReference>
<protein>
    <recommendedName>
        <fullName evidence="16">DNA helicase RecQ</fullName>
        <ecNumber evidence="16">5.6.2.4</ecNumber>
    </recommendedName>
</protein>
<dbReference type="SMART" id="SM00487">
    <property type="entry name" value="DEXDc"/>
    <property type="match status" value="1"/>
</dbReference>
<keyword evidence="9" id="KW-0862">Zinc</keyword>
<dbReference type="Gene3D" id="1.10.150.80">
    <property type="entry name" value="HRDC domain"/>
    <property type="match status" value="1"/>
</dbReference>
<dbReference type="InterPro" id="IPR010997">
    <property type="entry name" value="HRDC-like_sf"/>
</dbReference>
<dbReference type="PROSITE" id="PS51194">
    <property type="entry name" value="HELICASE_CTER"/>
    <property type="match status" value="1"/>
</dbReference>
<dbReference type="GO" id="GO:0005524">
    <property type="term" value="F:ATP binding"/>
    <property type="evidence" value="ECO:0007669"/>
    <property type="project" value="UniProtKB-KW"/>
</dbReference>
<dbReference type="FunFam" id="3.40.50.300:FF:000156">
    <property type="entry name" value="ATP-dependent DNA helicase recQ"/>
    <property type="match status" value="1"/>
</dbReference>
<feature type="domain" description="Helicase ATP-binding" evidence="18">
    <location>
        <begin position="35"/>
        <end position="203"/>
    </location>
</feature>
<evidence type="ECO:0000256" key="2">
    <source>
        <dbReference type="ARBA" id="ARBA00001947"/>
    </source>
</evidence>
<dbReference type="AlphaFoldDB" id="A0A1E2UKR5"/>
<dbReference type="InterPro" id="IPR004589">
    <property type="entry name" value="DNA_helicase_ATP-dep_RecQ"/>
</dbReference>
<keyword evidence="7" id="KW-0378">Hydrolase</keyword>
<evidence type="ECO:0000256" key="16">
    <source>
        <dbReference type="NCBIfam" id="TIGR01389"/>
    </source>
</evidence>
<keyword evidence="14" id="KW-0413">Isomerase</keyword>
<evidence type="ECO:0000256" key="7">
    <source>
        <dbReference type="ARBA" id="ARBA00022801"/>
    </source>
</evidence>
<dbReference type="Pfam" id="PF00270">
    <property type="entry name" value="DEAD"/>
    <property type="match status" value="1"/>
</dbReference>
<gene>
    <name evidence="20" type="ORF">A3196_00270</name>
</gene>
<dbReference type="GO" id="GO:0043138">
    <property type="term" value="F:3'-5' DNA helicase activity"/>
    <property type="evidence" value="ECO:0007669"/>
    <property type="project" value="UniProtKB-EC"/>
</dbReference>
<dbReference type="Pfam" id="PF09382">
    <property type="entry name" value="RQC"/>
    <property type="match status" value="1"/>
</dbReference>
<dbReference type="GO" id="GO:0009432">
    <property type="term" value="P:SOS response"/>
    <property type="evidence" value="ECO:0007669"/>
    <property type="project" value="UniProtKB-UniRule"/>
</dbReference>
<evidence type="ECO:0000256" key="10">
    <source>
        <dbReference type="ARBA" id="ARBA00022840"/>
    </source>
</evidence>
<evidence type="ECO:0000313" key="21">
    <source>
        <dbReference type="Proteomes" id="UP000094849"/>
    </source>
</evidence>
<dbReference type="STRING" id="1818881.A3196_00270"/>
<dbReference type="GO" id="GO:0016787">
    <property type="term" value="F:hydrolase activity"/>
    <property type="evidence" value="ECO:0007669"/>
    <property type="project" value="UniProtKB-KW"/>
</dbReference>
<dbReference type="SMART" id="SM00956">
    <property type="entry name" value="RQC"/>
    <property type="match status" value="1"/>
</dbReference>
<dbReference type="Gene3D" id="3.40.50.300">
    <property type="entry name" value="P-loop containing nucleotide triphosphate hydrolases"/>
    <property type="match status" value="2"/>
</dbReference>
<dbReference type="GO" id="GO:0046872">
    <property type="term" value="F:metal ion binding"/>
    <property type="evidence" value="ECO:0007669"/>
    <property type="project" value="UniProtKB-KW"/>
</dbReference>
<dbReference type="SMART" id="SM00341">
    <property type="entry name" value="HRDC"/>
    <property type="match status" value="1"/>
</dbReference>
<keyword evidence="13" id="KW-0234">DNA repair</keyword>
<evidence type="ECO:0000256" key="12">
    <source>
        <dbReference type="ARBA" id="ARBA00023172"/>
    </source>
</evidence>
<comment type="similarity">
    <text evidence="3">Belongs to the helicase family. RecQ subfamily.</text>
</comment>
<evidence type="ECO:0000256" key="15">
    <source>
        <dbReference type="ARBA" id="ARBA00034617"/>
    </source>
</evidence>
<dbReference type="InterPro" id="IPR011545">
    <property type="entry name" value="DEAD/DEAH_box_helicase_dom"/>
</dbReference>
<dbReference type="Gene3D" id="1.10.10.10">
    <property type="entry name" value="Winged helix-like DNA-binding domain superfamily/Winged helix DNA-binding domain"/>
    <property type="match status" value="1"/>
</dbReference>
<dbReference type="PROSITE" id="PS51192">
    <property type="entry name" value="HELICASE_ATP_BIND_1"/>
    <property type="match status" value="1"/>
</dbReference>
<dbReference type="InterPro" id="IPR032284">
    <property type="entry name" value="RecQ_Zn-bd"/>
</dbReference>
<evidence type="ECO:0000313" key="20">
    <source>
        <dbReference type="EMBL" id="ODB95330.1"/>
    </source>
</evidence>
<dbReference type="SUPFAM" id="SSF47819">
    <property type="entry name" value="HRDC-like"/>
    <property type="match status" value="1"/>
</dbReference>
<dbReference type="PROSITE" id="PS50967">
    <property type="entry name" value="HRDC"/>
    <property type="match status" value="1"/>
</dbReference>
<dbReference type="PANTHER" id="PTHR13710">
    <property type="entry name" value="DNA HELICASE RECQ FAMILY MEMBER"/>
    <property type="match status" value="1"/>
</dbReference>
<dbReference type="FunFam" id="1.10.10.10:FF:000175">
    <property type="entry name" value="ATP-dependent DNA helicase RecQ"/>
    <property type="match status" value="1"/>
</dbReference>
<dbReference type="Pfam" id="PF16124">
    <property type="entry name" value="RecQ_Zn_bind"/>
    <property type="match status" value="1"/>
</dbReference>
<dbReference type="InterPro" id="IPR002121">
    <property type="entry name" value="HRDC_dom"/>
</dbReference>
<evidence type="ECO:0000259" key="19">
    <source>
        <dbReference type="PROSITE" id="PS51194"/>
    </source>
</evidence>
<dbReference type="GO" id="GO:0009378">
    <property type="term" value="F:four-way junction helicase activity"/>
    <property type="evidence" value="ECO:0007669"/>
    <property type="project" value="TreeGrafter"/>
</dbReference>
<feature type="domain" description="HRDC" evidence="17">
    <location>
        <begin position="535"/>
        <end position="615"/>
    </location>
</feature>
<dbReference type="NCBIfam" id="TIGR00614">
    <property type="entry name" value="recQ_fam"/>
    <property type="match status" value="1"/>
</dbReference>
<dbReference type="Pfam" id="PF00271">
    <property type="entry name" value="Helicase_C"/>
    <property type="match status" value="1"/>
</dbReference>
<feature type="domain" description="Helicase C-terminal" evidence="19">
    <location>
        <begin position="225"/>
        <end position="375"/>
    </location>
</feature>
<proteinExistence type="inferred from homology"/>
<keyword evidence="8 20" id="KW-0347">Helicase</keyword>
<evidence type="ECO:0000256" key="5">
    <source>
        <dbReference type="ARBA" id="ARBA00022741"/>
    </source>
</evidence>
<dbReference type="InterPro" id="IPR036388">
    <property type="entry name" value="WH-like_DNA-bd_sf"/>
</dbReference>
<keyword evidence="21" id="KW-1185">Reference proteome</keyword>
<dbReference type="CDD" id="cd18794">
    <property type="entry name" value="SF2_C_RecQ"/>
    <property type="match status" value="1"/>
</dbReference>
<dbReference type="GO" id="GO:0006310">
    <property type="term" value="P:DNA recombination"/>
    <property type="evidence" value="ECO:0007669"/>
    <property type="project" value="UniProtKB-UniRule"/>
</dbReference>
<dbReference type="FunFam" id="3.40.50.300:FF:000296">
    <property type="entry name" value="ATP-dependent DNA helicase RecQ"/>
    <property type="match status" value="1"/>
</dbReference>
<dbReference type="InterPro" id="IPR014001">
    <property type="entry name" value="Helicase_ATP-bd"/>
</dbReference>
<keyword evidence="4" id="KW-0479">Metal-binding</keyword>
<evidence type="ECO:0000256" key="13">
    <source>
        <dbReference type="ARBA" id="ARBA00023204"/>
    </source>
</evidence>
<dbReference type="InterPro" id="IPR027417">
    <property type="entry name" value="P-loop_NTPase"/>
</dbReference>
<keyword evidence="6" id="KW-0227">DNA damage</keyword>
<evidence type="ECO:0000256" key="3">
    <source>
        <dbReference type="ARBA" id="ARBA00005446"/>
    </source>
</evidence>
<accession>A0A1E2UKR5</accession>
<dbReference type="GO" id="GO:0006281">
    <property type="term" value="P:DNA repair"/>
    <property type="evidence" value="ECO:0007669"/>
    <property type="project" value="UniProtKB-KW"/>
</dbReference>
<dbReference type="InterPro" id="IPR029491">
    <property type="entry name" value="Helicase_HTH"/>
</dbReference>
<dbReference type="RefSeq" id="WP_069003945.1">
    <property type="nucleotide sequence ID" value="NZ_LVJZ01000003.1"/>
</dbReference>
<evidence type="ECO:0000256" key="11">
    <source>
        <dbReference type="ARBA" id="ARBA00023125"/>
    </source>
</evidence>
<dbReference type="SUPFAM" id="SSF52540">
    <property type="entry name" value="P-loop containing nucleoside triphosphate hydrolases"/>
    <property type="match status" value="2"/>
</dbReference>
<keyword evidence="11" id="KW-0238">DNA-binding</keyword>
<comment type="catalytic activity">
    <reaction evidence="15">
        <text>Couples ATP hydrolysis with the unwinding of duplex DNA by translocating in the 3'-5' direction.</text>
        <dbReference type="EC" id="5.6.2.4"/>
    </reaction>
</comment>
<evidence type="ECO:0000256" key="8">
    <source>
        <dbReference type="ARBA" id="ARBA00022806"/>
    </source>
</evidence>
<dbReference type="PANTHER" id="PTHR13710:SF105">
    <property type="entry name" value="ATP-DEPENDENT DNA HELICASE Q1"/>
    <property type="match status" value="1"/>
</dbReference>
<evidence type="ECO:0000256" key="1">
    <source>
        <dbReference type="ARBA" id="ARBA00001946"/>
    </source>
</evidence>